<gene>
    <name evidence="1" type="ORF">SDC9_74757</name>
</gene>
<name>A0A644YJP5_9ZZZZ</name>
<sequence>MRIFFHHVLQSWRQGCAAKTADVFDLAGTEDRHDAGSYRNIDATLQSLFMKTLQVVIVKSDLSNQKTSACLNFFFQMEQIFLLAGSFRMAFRVGCGGNKEFFAGGNALNEITSVYFVNLLIAVFRRISAQGQDVFQISAGNFVQNSFNFFVTAADTGQVCQCFGAQFIFNVLGKFKRFTMCGTACTVSYTDKIRF</sequence>
<reference evidence="1" key="1">
    <citation type="submission" date="2019-08" db="EMBL/GenBank/DDBJ databases">
        <authorList>
            <person name="Kucharzyk K."/>
            <person name="Murdoch R.W."/>
            <person name="Higgins S."/>
            <person name="Loffler F."/>
        </authorList>
    </citation>
    <scope>NUCLEOTIDE SEQUENCE</scope>
</reference>
<proteinExistence type="predicted"/>
<dbReference type="AlphaFoldDB" id="A0A644YJP5"/>
<evidence type="ECO:0000313" key="1">
    <source>
        <dbReference type="EMBL" id="MPM28238.1"/>
    </source>
</evidence>
<accession>A0A644YJP5</accession>
<dbReference type="EMBL" id="VSSQ01005200">
    <property type="protein sequence ID" value="MPM28238.1"/>
    <property type="molecule type" value="Genomic_DNA"/>
</dbReference>
<comment type="caution">
    <text evidence="1">The sequence shown here is derived from an EMBL/GenBank/DDBJ whole genome shotgun (WGS) entry which is preliminary data.</text>
</comment>
<organism evidence="1">
    <name type="scientific">bioreactor metagenome</name>
    <dbReference type="NCBI Taxonomy" id="1076179"/>
    <lineage>
        <taxon>unclassified sequences</taxon>
        <taxon>metagenomes</taxon>
        <taxon>ecological metagenomes</taxon>
    </lineage>
</organism>
<protein>
    <submittedName>
        <fullName evidence="1">Uncharacterized protein</fullName>
    </submittedName>
</protein>